<gene>
    <name evidence="3" type="ORF">C7B45_02035</name>
</gene>
<feature type="binding site" evidence="2">
    <location>
        <position position="39"/>
    </location>
    <ligand>
        <name>Fe cation</name>
        <dbReference type="ChEBI" id="CHEBI:24875"/>
        <label>1</label>
    </ligand>
</feature>
<comment type="caution">
    <text evidence="3">The sequence shown here is derived from an EMBL/GenBank/DDBJ whole genome shotgun (WGS) entry which is preliminary data.</text>
</comment>
<name>A0A2T2WNI9_9FIRM</name>
<dbReference type="Proteomes" id="UP000241848">
    <property type="component" value="Unassembled WGS sequence"/>
</dbReference>
<dbReference type="NCBIfam" id="TIGR00282">
    <property type="entry name" value="TIGR00282 family metallophosphoesterase"/>
    <property type="match status" value="1"/>
</dbReference>
<organism evidence="3 4">
    <name type="scientific">Sulfobacillus acidophilus</name>
    <dbReference type="NCBI Taxonomy" id="53633"/>
    <lineage>
        <taxon>Bacteria</taxon>
        <taxon>Bacillati</taxon>
        <taxon>Bacillota</taxon>
        <taxon>Clostridia</taxon>
        <taxon>Eubacteriales</taxon>
        <taxon>Clostridiales Family XVII. Incertae Sedis</taxon>
        <taxon>Sulfobacillus</taxon>
    </lineage>
</organism>
<dbReference type="GO" id="GO:0004113">
    <property type="term" value="F:2',3'-cyclic-nucleotide 3'-phosphodiesterase activity"/>
    <property type="evidence" value="ECO:0007669"/>
    <property type="project" value="TreeGrafter"/>
</dbReference>
<dbReference type="Pfam" id="PF13277">
    <property type="entry name" value="YmdB"/>
    <property type="match status" value="1"/>
</dbReference>
<dbReference type="EMBL" id="PXYV01000003">
    <property type="protein sequence ID" value="PSR23815.1"/>
    <property type="molecule type" value="Genomic_DNA"/>
</dbReference>
<feature type="binding site" evidence="2">
    <location>
        <position position="40"/>
    </location>
    <ligand>
        <name>Fe cation</name>
        <dbReference type="ChEBI" id="CHEBI:24875"/>
        <label>1</label>
    </ligand>
</feature>
<dbReference type="AlphaFoldDB" id="A0A2T2WNI9"/>
<dbReference type="PANTHER" id="PTHR36303">
    <property type="entry name" value="2',3'-CYCLIC-NUCLEOTIDE 2'-PHOSPHODIESTERASE"/>
    <property type="match status" value="1"/>
</dbReference>
<dbReference type="Gene3D" id="3.60.21.10">
    <property type="match status" value="1"/>
</dbReference>
<feature type="active site" description="Proton donor" evidence="1">
    <location>
        <position position="68"/>
    </location>
</feature>
<feature type="binding site" evidence="2">
    <location>
        <position position="67"/>
    </location>
    <ligand>
        <name>Fe cation</name>
        <dbReference type="ChEBI" id="CHEBI:24875"/>
        <label>2</label>
    </ligand>
</feature>
<evidence type="ECO:0000313" key="3">
    <source>
        <dbReference type="EMBL" id="PSR23815.1"/>
    </source>
</evidence>
<dbReference type="CDD" id="cd07382">
    <property type="entry name" value="MPP_DR1281"/>
    <property type="match status" value="1"/>
</dbReference>
<dbReference type="InterPro" id="IPR005235">
    <property type="entry name" value="YmdB-like"/>
</dbReference>
<keyword evidence="2" id="KW-0479">Metal-binding</keyword>
<feature type="binding site" evidence="2">
    <location>
        <position position="8"/>
    </location>
    <ligand>
        <name>Fe cation</name>
        <dbReference type="ChEBI" id="CHEBI:24875"/>
        <label>1</label>
    </ligand>
</feature>
<evidence type="ECO:0000256" key="2">
    <source>
        <dbReference type="PIRSR" id="PIRSR004789-51"/>
    </source>
</evidence>
<reference evidence="3 4" key="1">
    <citation type="journal article" date="2014" name="BMC Genomics">
        <title>Comparison of environmental and isolate Sulfobacillus genomes reveals diverse carbon, sulfur, nitrogen, and hydrogen metabolisms.</title>
        <authorList>
            <person name="Justice N.B."/>
            <person name="Norman A."/>
            <person name="Brown C.T."/>
            <person name="Singh A."/>
            <person name="Thomas B.C."/>
            <person name="Banfield J.F."/>
        </authorList>
    </citation>
    <scope>NUCLEOTIDE SEQUENCE [LARGE SCALE GENOMIC DNA]</scope>
    <source>
        <strain evidence="3">AMDSBA3</strain>
    </source>
</reference>
<proteinExistence type="predicted"/>
<accession>A0A2T2WNI9</accession>
<evidence type="ECO:0000313" key="4">
    <source>
        <dbReference type="Proteomes" id="UP000241848"/>
    </source>
</evidence>
<feature type="binding site" evidence="2">
    <location>
        <position position="176"/>
    </location>
    <ligand>
        <name>Fe cation</name>
        <dbReference type="ChEBI" id="CHEBI:24875"/>
        <label>2</label>
    </ligand>
</feature>
<feature type="binding site" evidence="2">
    <location>
        <position position="39"/>
    </location>
    <ligand>
        <name>Fe cation</name>
        <dbReference type="ChEBI" id="CHEBI:24875"/>
        <label>2</label>
    </ligand>
</feature>
<protein>
    <submittedName>
        <fullName evidence="3">TIGR00282 family metallophosphoesterase</fullName>
    </submittedName>
</protein>
<evidence type="ECO:0000256" key="1">
    <source>
        <dbReference type="PIRSR" id="PIRSR004789-50"/>
    </source>
</evidence>
<feature type="binding site" evidence="2">
    <location>
        <position position="178"/>
    </location>
    <ligand>
        <name>Fe cation</name>
        <dbReference type="ChEBI" id="CHEBI:24875"/>
        <label>1</label>
    </ligand>
</feature>
<dbReference type="GO" id="GO:0046872">
    <property type="term" value="F:metal ion binding"/>
    <property type="evidence" value="ECO:0007669"/>
    <property type="project" value="UniProtKB-KW"/>
</dbReference>
<feature type="binding site" evidence="2">
    <location>
        <position position="151"/>
    </location>
    <ligand>
        <name>Fe cation</name>
        <dbReference type="ChEBI" id="CHEBI:24875"/>
        <label>2</label>
    </ligand>
</feature>
<dbReference type="InterPro" id="IPR029052">
    <property type="entry name" value="Metallo-depent_PP-like"/>
</dbReference>
<dbReference type="SUPFAM" id="SSF56300">
    <property type="entry name" value="Metallo-dependent phosphatases"/>
    <property type="match status" value="1"/>
</dbReference>
<dbReference type="PANTHER" id="PTHR36303:SF1">
    <property type="entry name" value="2',3'-CYCLIC-NUCLEOTIDE 2'-PHOSPHODIESTERASE"/>
    <property type="match status" value="1"/>
</dbReference>
<dbReference type="PIRSF" id="PIRSF004789">
    <property type="entry name" value="DR1281"/>
    <property type="match status" value="1"/>
</dbReference>
<sequence length="261" mass="28314">MRVLLIGDIVGKTGRRMIGQHLRAMRKQLEIDLVVANGENAAGGNGLTHDVLDELLSQGVDVLTSGNHIFDKKEIFDFIEDVPQVLRPLNLPPGTPGRGYVVVSPGGTPIAVVSLSGRAFMPFHYDDPFRSIDDLLASLQSHVAAVIVDFHAETTSEKAALAWYLDGRVAVLVGTHTHVQTADERILPRGTAFLTDLGMTGPRDSVLGVRTEQVIAKLRQQMPVRFDTAHGAGQFGALRVDIDVHSGLSTAIERIFIREEG</sequence>